<dbReference type="Proteomes" id="UP000179934">
    <property type="component" value="Unassembled WGS sequence"/>
</dbReference>
<evidence type="ECO:0000313" key="3">
    <source>
        <dbReference type="EMBL" id="OHY94709.1"/>
    </source>
</evidence>
<proteinExistence type="predicted"/>
<name>A0A1S2D2V1_AERSO</name>
<reference evidence="3 4" key="1">
    <citation type="submission" date="2016-09" db="EMBL/GenBank/DDBJ databases">
        <title>Draft Genome Sequence of Aeromonas sobria Strain 08005, Isolated from Sick Rana catesbeiana.</title>
        <authorList>
            <person name="Yang Q."/>
        </authorList>
    </citation>
    <scope>NUCLEOTIDE SEQUENCE [LARGE SCALE GENOMIC DNA]</scope>
    <source>
        <strain evidence="3 4">08005</strain>
    </source>
</reference>
<feature type="region of interest" description="Disordered" evidence="1">
    <location>
        <begin position="42"/>
        <end position="66"/>
    </location>
</feature>
<evidence type="ECO:0000313" key="4">
    <source>
        <dbReference type="Proteomes" id="UP000179934"/>
    </source>
</evidence>
<dbReference type="EMBL" id="MKFU01000005">
    <property type="protein sequence ID" value="OHY94709.1"/>
    <property type="molecule type" value="Genomic_DNA"/>
</dbReference>
<protein>
    <submittedName>
        <fullName evidence="3">Uncharacterized protein</fullName>
    </submittedName>
</protein>
<comment type="caution">
    <text evidence="3">The sequence shown here is derived from an EMBL/GenBank/DDBJ whole genome shotgun (WGS) entry which is preliminary data.</text>
</comment>
<evidence type="ECO:0000256" key="2">
    <source>
        <dbReference type="SAM" id="Phobius"/>
    </source>
</evidence>
<evidence type="ECO:0000256" key="1">
    <source>
        <dbReference type="SAM" id="MobiDB-lite"/>
    </source>
</evidence>
<feature type="transmembrane region" description="Helical" evidence="2">
    <location>
        <begin position="106"/>
        <end position="124"/>
    </location>
</feature>
<dbReference type="STRING" id="646.BJD16_09740"/>
<keyword evidence="2" id="KW-0472">Membrane</keyword>
<organism evidence="3 4">
    <name type="scientific">Aeromonas sobria</name>
    <dbReference type="NCBI Taxonomy" id="646"/>
    <lineage>
        <taxon>Bacteria</taxon>
        <taxon>Pseudomonadati</taxon>
        <taxon>Pseudomonadota</taxon>
        <taxon>Gammaproteobacteria</taxon>
        <taxon>Aeromonadales</taxon>
        <taxon>Aeromonadaceae</taxon>
        <taxon>Aeromonas</taxon>
    </lineage>
</organism>
<keyword evidence="2" id="KW-0812">Transmembrane</keyword>
<gene>
    <name evidence="3" type="ORF">BJD16_09740</name>
</gene>
<dbReference type="AlphaFoldDB" id="A0A1S2D2V1"/>
<sequence length="131" mass="14233">MNEKWRDRGDGGCGGKGIPSLPVCSGNTLCRPDPPWQPLAAPIHRGSRWPPRSTVAAAGRPDPPWQPLAAPIHRGSRWPPGSLLIPAVVMTKHEAAMQIARRLNELAMVGVFFIVLAPLMHISLQHHQGLP</sequence>
<keyword evidence="2" id="KW-1133">Transmembrane helix</keyword>
<accession>A0A1S2D2V1</accession>